<gene>
    <name evidence="3" type="ORF">Pla123a_15470</name>
</gene>
<reference evidence="3 4" key="1">
    <citation type="submission" date="2019-02" db="EMBL/GenBank/DDBJ databases">
        <title>Deep-cultivation of Planctomycetes and their phenomic and genomic characterization uncovers novel biology.</title>
        <authorList>
            <person name="Wiegand S."/>
            <person name="Jogler M."/>
            <person name="Boedeker C."/>
            <person name="Pinto D."/>
            <person name="Vollmers J."/>
            <person name="Rivas-Marin E."/>
            <person name="Kohn T."/>
            <person name="Peeters S.H."/>
            <person name="Heuer A."/>
            <person name="Rast P."/>
            <person name="Oberbeckmann S."/>
            <person name="Bunk B."/>
            <person name="Jeske O."/>
            <person name="Meyerdierks A."/>
            <person name="Storesund J.E."/>
            <person name="Kallscheuer N."/>
            <person name="Luecker S."/>
            <person name="Lage O.M."/>
            <person name="Pohl T."/>
            <person name="Merkel B.J."/>
            <person name="Hornburger P."/>
            <person name="Mueller R.-W."/>
            <person name="Bruemmer F."/>
            <person name="Labrenz M."/>
            <person name="Spormann A.M."/>
            <person name="Op Den Camp H."/>
            <person name="Overmann J."/>
            <person name="Amann R."/>
            <person name="Jetten M.S.M."/>
            <person name="Mascher T."/>
            <person name="Medema M.H."/>
            <person name="Devos D.P."/>
            <person name="Kaster A.-K."/>
            <person name="Ovreas L."/>
            <person name="Rohde M."/>
            <person name="Galperin M.Y."/>
            <person name="Jogler C."/>
        </authorList>
    </citation>
    <scope>NUCLEOTIDE SEQUENCE [LARGE SCALE GENOMIC DNA]</scope>
    <source>
        <strain evidence="3 4">Pla123a</strain>
    </source>
</reference>
<keyword evidence="2" id="KW-0732">Signal</keyword>
<evidence type="ECO:0000313" key="4">
    <source>
        <dbReference type="Proteomes" id="UP000318478"/>
    </source>
</evidence>
<dbReference type="EMBL" id="SJPO01000003">
    <property type="protein sequence ID" value="TWT77751.1"/>
    <property type="molecule type" value="Genomic_DNA"/>
</dbReference>
<feature type="signal peptide" evidence="2">
    <location>
        <begin position="1"/>
        <end position="24"/>
    </location>
</feature>
<sequence length="643" mass="68035" precursor="true">MTCARCSVAGAILLLLGASTPALAVPYASQVINTSGNTWEFVLNEAADSITVLRDSGNAVTLTSPTAGRHTFDMTGFSDFQIQVAKDAAEGWTELSDESNLHTYYQRPTGVVVNQDASSPYFGTVYVSHPQVFQNPPTLQLYPRSMGDGIYSLSANLIGVDLANGFAAQTDPDDISLAKVPSNWTVDQNGGSSPWQIALDEAGNLIASDYSNESGGIKYSSPDLVNGGLVLAYETGDREAGLPLADGGAELHGSIQSKPSVTGVVGQNLKVWAIDEDLDIDGNTFEPVDPCPTCGSQDGYSIWRWDVEDATSYTGDPVLEIASTPLDTGEVLWYDDGNLDGIVKDAHYEPQFDKFYLTQSRTHGNESGLIIVSADGVDGLTPTVEWASKQWSIDNGLDGNDSTHIQENPEDLSRGEGVQDIFRAVGSITISPDGTKMYVHRGQQFSPSDTPEDGDNPVLGSESDYAGSILVIPLDEDGLPVIEIDDNGTPGDTSDDRITNFESITIAGQSARDRIARVSLDAAGNVYSLSEVSHRLQVFSPGGNTLAVTTSDGLFSLVDPGAGLAGDYNSDGVVDAADYTLWRDGDLSADGDGSGVVDSEDYNIWVANYGASTAAPGAGVTTPEPTAIAMLLVATLPGLRRRR</sequence>
<feature type="chain" id="PRO_5022828568" evidence="2">
    <location>
        <begin position="25"/>
        <end position="643"/>
    </location>
</feature>
<name>A0A5C5YSI1_9BACT</name>
<keyword evidence="4" id="KW-1185">Reference proteome</keyword>
<protein>
    <submittedName>
        <fullName evidence="3">Uncharacterized protein</fullName>
    </submittedName>
</protein>
<dbReference type="Proteomes" id="UP000318478">
    <property type="component" value="Unassembled WGS sequence"/>
</dbReference>
<evidence type="ECO:0000313" key="3">
    <source>
        <dbReference type="EMBL" id="TWT77751.1"/>
    </source>
</evidence>
<accession>A0A5C5YSI1</accession>
<dbReference type="RefSeq" id="WP_146585538.1">
    <property type="nucleotide sequence ID" value="NZ_SJPO01000003.1"/>
</dbReference>
<dbReference type="AlphaFoldDB" id="A0A5C5YSI1"/>
<comment type="caution">
    <text evidence="3">The sequence shown here is derived from an EMBL/GenBank/DDBJ whole genome shotgun (WGS) entry which is preliminary data.</text>
</comment>
<dbReference type="InterPro" id="IPR018247">
    <property type="entry name" value="EF_Hand_1_Ca_BS"/>
</dbReference>
<evidence type="ECO:0000256" key="2">
    <source>
        <dbReference type="SAM" id="SignalP"/>
    </source>
</evidence>
<feature type="region of interest" description="Disordered" evidence="1">
    <location>
        <begin position="441"/>
        <end position="460"/>
    </location>
</feature>
<evidence type="ECO:0000256" key="1">
    <source>
        <dbReference type="SAM" id="MobiDB-lite"/>
    </source>
</evidence>
<dbReference type="PROSITE" id="PS00018">
    <property type="entry name" value="EF_HAND_1"/>
    <property type="match status" value="1"/>
</dbReference>
<proteinExistence type="predicted"/>
<organism evidence="3 4">
    <name type="scientific">Posidoniimonas polymericola</name>
    <dbReference type="NCBI Taxonomy" id="2528002"/>
    <lineage>
        <taxon>Bacteria</taxon>
        <taxon>Pseudomonadati</taxon>
        <taxon>Planctomycetota</taxon>
        <taxon>Planctomycetia</taxon>
        <taxon>Pirellulales</taxon>
        <taxon>Lacipirellulaceae</taxon>
        <taxon>Posidoniimonas</taxon>
    </lineage>
</organism>
<dbReference type="OrthoDB" id="250445at2"/>